<comment type="similarity">
    <text evidence="11">Belongs to the G-protein coupled receptor 1 family.</text>
</comment>
<keyword evidence="6 12" id="KW-0472">Membrane</keyword>
<evidence type="ECO:0000259" key="13">
    <source>
        <dbReference type="PROSITE" id="PS50262"/>
    </source>
</evidence>
<dbReference type="GO" id="GO:0004875">
    <property type="term" value="F:complement receptor activity"/>
    <property type="evidence" value="ECO:0007669"/>
    <property type="project" value="TreeGrafter"/>
</dbReference>
<evidence type="ECO:0000313" key="15">
    <source>
        <dbReference type="Proteomes" id="UP000694620"/>
    </source>
</evidence>
<evidence type="ECO:0000313" key="14">
    <source>
        <dbReference type="Ensembl" id="ENSECRP00000025748.1"/>
    </source>
</evidence>
<reference evidence="14" key="1">
    <citation type="submission" date="2021-06" db="EMBL/GenBank/DDBJ databases">
        <authorList>
            <consortium name="Wellcome Sanger Institute Data Sharing"/>
        </authorList>
    </citation>
    <scope>NUCLEOTIDE SEQUENCE [LARGE SCALE GENOMIC DNA]</scope>
</reference>
<feature type="transmembrane region" description="Helical" evidence="12">
    <location>
        <begin position="102"/>
        <end position="121"/>
    </location>
</feature>
<evidence type="ECO:0000256" key="1">
    <source>
        <dbReference type="ARBA" id="ARBA00004141"/>
    </source>
</evidence>
<dbReference type="Pfam" id="PF00001">
    <property type="entry name" value="7tm_1"/>
    <property type="match status" value="1"/>
</dbReference>
<dbReference type="AlphaFoldDB" id="A0A8C4T510"/>
<dbReference type="InterPro" id="IPR000276">
    <property type="entry name" value="GPCR_Rhodpsn"/>
</dbReference>
<keyword evidence="4 12" id="KW-1133">Transmembrane helix</keyword>
<dbReference type="Gene3D" id="1.20.1070.10">
    <property type="entry name" value="Rhodopsin 7-helix transmembrane proteins"/>
    <property type="match status" value="1"/>
</dbReference>
<proteinExistence type="inferred from homology"/>
<accession>A0A8C4T510</accession>
<dbReference type="PANTHER" id="PTHR24225:SF68">
    <property type="entry name" value="C3A ANAPHYLATOXIN CHEMOTACTIC RECEPTOR-LIKE-RELATED"/>
    <property type="match status" value="1"/>
</dbReference>
<dbReference type="PROSITE" id="PS50262">
    <property type="entry name" value="G_PROTEIN_RECEP_F1_2"/>
    <property type="match status" value="1"/>
</dbReference>
<dbReference type="GO" id="GO:0006954">
    <property type="term" value="P:inflammatory response"/>
    <property type="evidence" value="ECO:0007669"/>
    <property type="project" value="TreeGrafter"/>
</dbReference>
<evidence type="ECO:0000256" key="3">
    <source>
        <dbReference type="ARBA" id="ARBA00022692"/>
    </source>
</evidence>
<dbReference type="GO" id="GO:0004930">
    <property type="term" value="F:G protein-coupled receptor activity"/>
    <property type="evidence" value="ECO:0007669"/>
    <property type="project" value="UniProtKB-KW"/>
</dbReference>
<reference evidence="14" key="2">
    <citation type="submission" date="2025-08" db="UniProtKB">
        <authorList>
            <consortium name="Ensembl"/>
        </authorList>
    </citation>
    <scope>IDENTIFICATION</scope>
</reference>
<evidence type="ECO:0000256" key="10">
    <source>
        <dbReference type="ARBA" id="ARBA00025736"/>
    </source>
</evidence>
<evidence type="ECO:0000256" key="6">
    <source>
        <dbReference type="ARBA" id="ARBA00023136"/>
    </source>
</evidence>
<feature type="transmembrane region" description="Helical" evidence="12">
    <location>
        <begin position="232"/>
        <end position="254"/>
    </location>
</feature>
<evidence type="ECO:0000256" key="8">
    <source>
        <dbReference type="ARBA" id="ARBA00023170"/>
    </source>
</evidence>
<dbReference type="CDD" id="cd14974">
    <property type="entry name" value="7tmA_Anaphylatoxin_R-like"/>
    <property type="match status" value="1"/>
</dbReference>
<feature type="transmembrane region" description="Helical" evidence="12">
    <location>
        <begin position="274"/>
        <end position="293"/>
    </location>
</feature>
<dbReference type="PRINTS" id="PR00237">
    <property type="entry name" value="GPCRRHODOPSN"/>
</dbReference>
<keyword evidence="15" id="KW-1185">Reference proteome</keyword>
<keyword evidence="2" id="KW-0145">Chemotaxis</keyword>
<evidence type="ECO:0000256" key="5">
    <source>
        <dbReference type="ARBA" id="ARBA00023040"/>
    </source>
</evidence>
<evidence type="ECO:0000256" key="11">
    <source>
        <dbReference type="RuleBase" id="RU000688"/>
    </source>
</evidence>
<evidence type="ECO:0000256" key="4">
    <source>
        <dbReference type="ARBA" id="ARBA00022989"/>
    </source>
</evidence>
<dbReference type="PROSITE" id="PS00237">
    <property type="entry name" value="G_PROTEIN_RECEP_F1_1"/>
    <property type="match status" value="1"/>
</dbReference>
<feature type="domain" description="G-protein coupled receptors family 1 profile" evidence="13">
    <location>
        <begin position="43"/>
        <end position="290"/>
    </location>
</feature>
<dbReference type="GO" id="GO:0005886">
    <property type="term" value="C:plasma membrane"/>
    <property type="evidence" value="ECO:0007669"/>
    <property type="project" value="TreeGrafter"/>
</dbReference>
<comment type="subcellular location">
    <subcellularLocation>
        <location evidence="1">Membrane</location>
        <topology evidence="1">Multi-pass membrane protein</topology>
    </subcellularLocation>
</comment>
<dbReference type="SUPFAM" id="SSF81321">
    <property type="entry name" value="Family A G protein-coupled receptor-like"/>
    <property type="match status" value="1"/>
</dbReference>
<evidence type="ECO:0000256" key="2">
    <source>
        <dbReference type="ARBA" id="ARBA00022500"/>
    </source>
</evidence>
<dbReference type="PRINTS" id="PR00526">
    <property type="entry name" value="FMETLEUPHER"/>
</dbReference>
<keyword evidence="7" id="KW-1015">Disulfide bond</keyword>
<dbReference type="GO" id="GO:0007200">
    <property type="term" value="P:phospholipase C-activating G protein-coupled receptor signaling pathway"/>
    <property type="evidence" value="ECO:0007669"/>
    <property type="project" value="TreeGrafter"/>
</dbReference>
<dbReference type="GO" id="GO:0006935">
    <property type="term" value="P:chemotaxis"/>
    <property type="evidence" value="ECO:0007669"/>
    <property type="project" value="UniProtKB-KW"/>
</dbReference>
<feature type="transmembrane region" description="Helical" evidence="12">
    <location>
        <begin position="62"/>
        <end position="82"/>
    </location>
</feature>
<dbReference type="GeneTree" id="ENSGT01020000230438"/>
<gene>
    <name evidence="14" type="primary">LOC114667571</name>
</gene>
<keyword evidence="8 11" id="KW-0675">Receptor</keyword>
<feature type="transmembrane region" description="Helical" evidence="12">
    <location>
        <begin position="28"/>
        <end position="50"/>
    </location>
</feature>
<evidence type="ECO:0000256" key="7">
    <source>
        <dbReference type="ARBA" id="ARBA00023157"/>
    </source>
</evidence>
<keyword evidence="5 11" id="KW-0297">G-protein coupled receptor</keyword>
<dbReference type="FunFam" id="1.20.1070.10:FF:000034">
    <property type="entry name" value="G-protein coupled receptor 1"/>
    <property type="match status" value="1"/>
</dbReference>
<name>A0A8C4T510_ERPCA</name>
<feature type="transmembrane region" description="Helical" evidence="12">
    <location>
        <begin position="194"/>
        <end position="220"/>
    </location>
</feature>
<evidence type="ECO:0000256" key="12">
    <source>
        <dbReference type="SAM" id="Phobius"/>
    </source>
</evidence>
<evidence type="ECO:0000256" key="9">
    <source>
        <dbReference type="ARBA" id="ARBA00023224"/>
    </source>
</evidence>
<dbReference type="Ensembl" id="ENSECRT00000026290.1">
    <property type="protein sequence ID" value="ENSECRP00000025748.1"/>
    <property type="gene ID" value="ENSECRG00000017388.1"/>
</dbReference>
<dbReference type="PANTHER" id="PTHR24225">
    <property type="entry name" value="CHEMOTACTIC RECEPTOR"/>
    <property type="match status" value="1"/>
</dbReference>
<reference evidence="14" key="3">
    <citation type="submission" date="2025-09" db="UniProtKB">
        <authorList>
            <consortium name="Ensembl"/>
        </authorList>
    </citation>
    <scope>IDENTIFICATION</scope>
</reference>
<organism evidence="14 15">
    <name type="scientific">Erpetoichthys calabaricus</name>
    <name type="common">Rope fish</name>
    <name type="synonym">Calamoichthys calabaricus</name>
    <dbReference type="NCBI Taxonomy" id="27687"/>
    <lineage>
        <taxon>Eukaryota</taxon>
        <taxon>Metazoa</taxon>
        <taxon>Chordata</taxon>
        <taxon>Craniata</taxon>
        <taxon>Vertebrata</taxon>
        <taxon>Euteleostomi</taxon>
        <taxon>Actinopterygii</taxon>
        <taxon>Polypteriformes</taxon>
        <taxon>Polypteridae</taxon>
        <taxon>Erpetoichthys</taxon>
    </lineage>
</organism>
<dbReference type="Proteomes" id="UP000694620">
    <property type="component" value="Chromosome 17"/>
</dbReference>
<comment type="similarity">
    <text evidence="10">Belongs to the chemokine-like receptor (CMKLR) family.</text>
</comment>
<protein>
    <submittedName>
        <fullName evidence="14">Chemokine-like receptor 1</fullName>
    </submittedName>
</protein>
<dbReference type="GO" id="GO:0007204">
    <property type="term" value="P:positive regulation of cytosolic calcium ion concentration"/>
    <property type="evidence" value="ECO:0007669"/>
    <property type="project" value="TreeGrafter"/>
</dbReference>
<feature type="transmembrane region" description="Helical" evidence="12">
    <location>
        <begin position="142"/>
        <end position="163"/>
    </location>
</feature>
<sequence length="344" mass="39447">MNSSGLQISTLMNNTTSTPDRNMRVNTVAIVVYSFACILGCIGNGLVIYITGFRMKKTANTVWFLNLAIADFIFTTLLPFTIYYTANSYNWIFGKFMCQFNSLILCLTMYGSVFLLTAISVDRCMAVVAAVWSQSHRSPRTAGTACFLIWLLAIVLGTPHAVFRDLKIYPDRVRCGYNYSSDTNLWKYRKRSLIITRFLCGFLIPLIIILVCYCVIIWRYNSRKHKRSLMRFKTIVAVIVAFFTCWAPFHIFQLLQLKTLSETLDMIIEIGNPIVTSIAFLNSCLNPVLYVCMCEDFRQVFKKSILLVLESAFTEDRSLHTFTQRCPSNCTEDLCPDKKKNEDR</sequence>
<keyword evidence="9 11" id="KW-0807">Transducer</keyword>
<keyword evidence="3 11" id="KW-0812">Transmembrane</keyword>
<dbReference type="InterPro" id="IPR000826">
    <property type="entry name" value="Formyl_rcpt-rel"/>
</dbReference>
<dbReference type="InterPro" id="IPR017452">
    <property type="entry name" value="GPCR_Rhodpsn_7TM"/>
</dbReference>